<comment type="caution">
    <text evidence="2">The sequence shown here is derived from an EMBL/GenBank/DDBJ whole genome shotgun (WGS) entry which is preliminary data.</text>
</comment>
<evidence type="ECO:0000313" key="3">
    <source>
        <dbReference type="EMBL" id="CAF1145898.1"/>
    </source>
</evidence>
<feature type="transmembrane region" description="Helical" evidence="1">
    <location>
        <begin position="39"/>
        <end position="60"/>
    </location>
</feature>
<dbReference type="Gene3D" id="6.10.110.10">
    <property type="match status" value="1"/>
</dbReference>
<sequence length="137" mass="14737">METIKQDTKDVTVDNNNELINTNNQQNSFALRFVKRASVYTGVICVVGMFGVPTALSWIGFTSMGVTVGSWAAWWQATHFVPGIFSLMQSVTATGAVGALFIKVGIGAALTKAFIDASKTSNETKPDNNEKVQSKLS</sequence>
<evidence type="ECO:0000313" key="4">
    <source>
        <dbReference type="Proteomes" id="UP000663854"/>
    </source>
</evidence>
<dbReference type="AlphaFoldDB" id="A0A814EH82"/>
<dbReference type="Proteomes" id="UP000663854">
    <property type="component" value="Unassembled WGS sequence"/>
</dbReference>
<keyword evidence="5" id="KW-1185">Reference proteome</keyword>
<dbReference type="EMBL" id="CAJNOH010000253">
    <property type="protein sequence ID" value="CAF0969302.1"/>
    <property type="molecule type" value="Genomic_DNA"/>
</dbReference>
<keyword evidence="1" id="KW-0812">Transmembrane</keyword>
<dbReference type="InterPro" id="IPR038213">
    <property type="entry name" value="IFI6/IFI27-like_sf"/>
</dbReference>
<evidence type="ECO:0000313" key="2">
    <source>
        <dbReference type="EMBL" id="CAF0969302.1"/>
    </source>
</evidence>
<name>A0A814EH82_9BILA</name>
<evidence type="ECO:0000256" key="1">
    <source>
        <dbReference type="SAM" id="Phobius"/>
    </source>
</evidence>
<keyword evidence="1" id="KW-0472">Membrane</keyword>
<gene>
    <name evidence="3" type="ORF">JXQ802_LOCUS21466</name>
    <name evidence="2" type="ORF">PYM288_LOCUS13023</name>
</gene>
<organism evidence="2 4">
    <name type="scientific">Rotaria sordida</name>
    <dbReference type="NCBI Taxonomy" id="392033"/>
    <lineage>
        <taxon>Eukaryota</taxon>
        <taxon>Metazoa</taxon>
        <taxon>Spiralia</taxon>
        <taxon>Gnathifera</taxon>
        <taxon>Rotifera</taxon>
        <taxon>Eurotatoria</taxon>
        <taxon>Bdelloidea</taxon>
        <taxon>Philodinida</taxon>
        <taxon>Philodinidae</taxon>
        <taxon>Rotaria</taxon>
    </lineage>
</organism>
<evidence type="ECO:0000313" key="5">
    <source>
        <dbReference type="Proteomes" id="UP000663870"/>
    </source>
</evidence>
<feature type="transmembrane region" description="Helical" evidence="1">
    <location>
        <begin position="80"/>
        <end position="102"/>
    </location>
</feature>
<dbReference type="EMBL" id="CAJNOL010000633">
    <property type="protein sequence ID" value="CAF1145898.1"/>
    <property type="molecule type" value="Genomic_DNA"/>
</dbReference>
<dbReference type="Proteomes" id="UP000663870">
    <property type="component" value="Unassembled WGS sequence"/>
</dbReference>
<accession>A0A814EH82</accession>
<proteinExistence type="predicted"/>
<keyword evidence="1" id="KW-1133">Transmembrane helix</keyword>
<protein>
    <submittedName>
        <fullName evidence="2">Uncharacterized protein</fullName>
    </submittedName>
</protein>
<reference evidence="2" key="1">
    <citation type="submission" date="2021-02" db="EMBL/GenBank/DDBJ databases">
        <authorList>
            <person name="Nowell W R."/>
        </authorList>
    </citation>
    <scope>NUCLEOTIDE SEQUENCE</scope>
</reference>